<evidence type="ECO:0000259" key="3">
    <source>
        <dbReference type="SMART" id="SM00563"/>
    </source>
</evidence>
<dbReference type="Pfam" id="PF01553">
    <property type="entry name" value="Acyltransferase"/>
    <property type="match status" value="1"/>
</dbReference>
<evidence type="ECO:0000256" key="2">
    <source>
        <dbReference type="ARBA" id="ARBA00023315"/>
    </source>
</evidence>
<keyword evidence="2 4" id="KW-0012">Acyltransferase</keyword>
<feature type="domain" description="Phospholipid/glycerol acyltransferase" evidence="3">
    <location>
        <begin position="35"/>
        <end position="154"/>
    </location>
</feature>
<dbReference type="RefSeq" id="WP_253755999.1">
    <property type="nucleotide sequence ID" value="NZ_JAMZDZ010000001.1"/>
</dbReference>
<dbReference type="InterPro" id="IPR002123">
    <property type="entry name" value="Plipid/glycerol_acylTrfase"/>
</dbReference>
<keyword evidence="5" id="KW-1185">Reference proteome</keyword>
<keyword evidence="1" id="KW-0808">Transferase</keyword>
<proteinExistence type="predicted"/>
<gene>
    <name evidence="4" type="ORF">ACFOZ4_38020</name>
</gene>
<accession>A0ABV8M2V8</accession>
<evidence type="ECO:0000313" key="4">
    <source>
        <dbReference type="EMBL" id="MFC4136439.1"/>
    </source>
</evidence>
<reference evidence="5" key="1">
    <citation type="journal article" date="2019" name="Int. J. Syst. Evol. Microbiol.">
        <title>The Global Catalogue of Microorganisms (GCM) 10K type strain sequencing project: providing services to taxonomists for standard genome sequencing and annotation.</title>
        <authorList>
            <consortium name="The Broad Institute Genomics Platform"/>
            <consortium name="The Broad Institute Genome Sequencing Center for Infectious Disease"/>
            <person name="Wu L."/>
            <person name="Ma J."/>
        </authorList>
    </citation>
    <scope>NUCLEOTIDE SEQUENCE [LARGE SCALE GENOMIC DNA]</scope>
    <source>
        <strain evidence="5">CGMCC 4.7289</strain>
    </source>
</reference>
<organism evidence="4 5">
    <name type="scientific">Hamadaea flava</name>
    <dbReference type="NCBI Taxonomy" id="1742688"/>
    <lineage>
        <taxon>Bacteria</taxon>
        <taxon>Bacillati</taxon>
        <taxon>Actinomycetota</taxon>
        <taxon>Actinomycetes</taxon>
        <taxon>Micromonosporales</taxon>
        <taxon>Micromonosporaceae</taxon>
        <taxon>Hamadaea</taxon>
    </lineage>
</organism>
<evidence type="ECO:0000313" key="5">
    <source>
        <dbReference type="Proteomes" id="UP001595816"/>
    </source>
</evidence>
<dbReference type="PANTHER" id="PTHR10434:SF11">
    <property type="entry name" value="1-ACYL-SN-GLYCEROL-3-PHOSPHATE ACYLTRANSFERASE"/>
    <property type="match status" value="1"/>
</dbReference>
<sequence length="221" mass="23734">MLLQSAVRPIATAVLRLAFWPTVEGRDNVPRRGPVIFAVNHISALDSFLISPLSPRRVAFMAKSEYFVRRGALGWLMRTALVGTDAIPVSRTDSRSALGSLDVAAAHLAKGGAFGIHPEGSRSRDGRLYRGRTGVAWLALETGAAVVPVAVSGTDRILPVGARIPRPGRITVRFGQPLHFDGSEGKTANQARRVVTDKIMDAIAKLSDQERASSYADLPTD</sequence>
<dbReference type="CDD" id="cd07989">
    <property type="entry name" value="LPLAT_AGPAT-like"/>
    <property type="match status" value="1"/>
</dbReference>
<dbReference type="EMBL" id="JBHSAY010000030">
    <property type="protein sequence ID" value="MFC4136439.1"/>
    <property type="molecule type" value="Genomic_DNA"/>
</dbReference>
<evidence type="ECO:0000256" key="1">
    <source>
        <dbReference type="ARBA" id="ARBA00022679"/>
    </source>
</evidence>
<dbReference type="GO" id="GO:0016746">
    <property type="term" value="F:acyltransferase activity"/>
    <property type="evidence" value="ECO:0007669"/>
    <property type="project" value="UniProtKB-KW"/>
</dbReference>
<comment type="caution">
    <text evidence="4">The sequence shown here is derived from an EMBL/GenBank/DDBJ whole genome shotgun (WGS) entry which is preliminary data.</text>
</comment>
<dbReference type="PANTHER" id="PTHR10434">
    <property type="entry name" value="1-ACYL-SN-GLYCEROL-3-PHOSPHATE ACYLTRANSFERASE"/>
    <property type="match status" value="1"/>
</dbReference>
<dbReference type="SUPFAM" id="SSF69593">
    <property type="entry name" value="Glycerol-3-phosphate (1)-acyltransferase"/>
    <property type="match status" value="1"/>
</dbReference>
<dbReference type="Proteomes" id="UP001595816">
    <property type="component" value="Unassembled WGS sequence"/>
</dbReference>
<protein>
    <submittedName>
        <fullName evidence="4">Lysophospholipid acyltransferase family protein</fullName>
    </submittedName>
</protein>
<name>A0ABV8M2V8_9ACTN</name>
<dbReference type="SMART" id="SM00563">
    <property type="entry name" value="PlsC"/>
    <property type="match status" value="1"/>
</dbReference>